<name>A0A158IY01_9BURK</name>
<dbReference type="AlphaFoldDB" id="A0A158IY01"/>
<evidence type="ECO:0000313" key="1">
    <source>
        <dbReference type="EMBL" id="SAL61478.1"/>
    </source>
</evidence>
<dbReference type="RefSeq" id="WP_125469743.1">
    <property type="nucleotide sequence ID" value="NZ_FCNZ02000013.1"/>
</dbReference>
<evidence type="ECO:0000313" key="2">
    <source>
        <dbReference type="Proteomes" id="UP000054717"/>
    </source>
</evidence>
<dbReference type="EMBL" id="FCNZ02000013">
    <property type="protein sequence ID" value="SAL61478.1"/>
    <property type="molecule type" value="Genomic_DNA"/>
</dbReference>
<reference evidence="1" key="1">
    <citation type="submission" date="2016-01" db="EMBL/GenBank/DDBJ databases">
        <authorList>
            <person name="Peeters Charlotte."/>
        </authorList>
    </citation>
    <scope>NUCLEOTIDE SEQUENCE</scope>
    <source>
        <strain evidence="1">LMG 22936</strain>
    </source>
</reference>
<dbReference type="SUPFAM" id="SSF53448">
    <property type="entry name" value="Nucleotide-diphospho-sugar transferases"/>
    <property type="match status" value="1"/>
</dbReference>
<dbReference type="Proteomes" id="UP000054717">
    <property type="component" value="Unassembled WGS sequence"/>
</dbReference>
<organism evidence="1 2">
    <name type="scientific">Caballeronia telluris</name>
    <dbReference type="NCBI Taxonomy" id="326475"/>
    <lineage>
        <taxon>Bacteria</taxon>
        <taxon>Pseudomonadati</taxon>
        <taxon>Pseudomonadota</taxon>
        <taxon>Betaproteobacteria</taxon>
        <taxon>Burkholderiales</taxon>
        <taxon>Burkholderiaceae</taxon>
        <taxon>Caballeronia</taxon>
    </lineage>
</organism>
<sequence>MTKKTISAIIPVIGDYLQVQPPLAHLVSQLSEAFAIDGVRLEVIFVADGAHWNQTIDASDLPASAPSVFITEPAQSMPACLFNRGAQEARGDYVAFLWPGTPILDWTHSLSRLAMNIKDGEPAVAGRVAHFATGEHPVESWLWSCEGFEPNGYPSGWIELADIVPMEATLVRRSVFQELGGFSTSPLLQRGFWWDFSLRLSRRHEIRSIDVASPQSRWSWHVYPLTADVGVSGDMMARRVMRGAGTVHSPAGGIEVDWADVASFALSIADADLERLNRQLRRFASIAGLENACLPDARESPMTPLRLTVLGGPNEPAHNQLCFFNFFQLLERDNLITWRTSLDTAATSADMLNSDLVIFSRVKTQAGCALMEFCKANGIPTIYMLDDNWFSIGSEWKEYEGLFKPGAPMFENFMFCLERADVCLTYNKVLAEDLAPYAPNLVVMPTNIDLSLFQRQPREPRKKKIVGYVGSARQDTSAFRALRELVEERDDVEVFVMSNAVPEELRSLPAGKVQFQPYVFSYKRYAEIVCRRAPDILIAPLGETRTEASKCPNKYLEIAAVGAAGVFSKVEPYVSHIAHDKTGIMVEDRADEWKDAIRGLLDNEDARASVARQALAHVTDHFSTERVLDQFWTLIRNTANTREFQR</sequence>
<dbReference type="Gene3D" id="3.90.550.10">
    <property type="entry name" value="Spore Coat Polysaccharide Biosynthesis Protein SpsA, Chain A"/>
    <property type="match status" value="1"/>
</dbReference>
<accession>A0A158IY01</accession>
<dbReference type="Gene3D" id="3.40.50.2000">
    <property type="entry name" value="Glycogen Phosphorylase B"/>
    <property type="match status" value="2"/>
</dbReference>
<dbReference type="GO" id="GO:0016740">
    <property type="term" value="F:transferase activity"/>
    <property type="evidence" value="ECO:0007669"/>
    <property type="project" value="UniProtKB-KW"/>
</dbReference>
<dbReference type="SUPFAM" id="SSF53756">
    <property type="entry name" value="UDP-Glycosyltransferase/glycogen phosphorylase"/>
    <property type="match status" value="1"/>
</dbReference>
<dbReference type="Pfam" id="PF13692">
    <property type="entry name" value="Glyco_trans_1_4"/>
    <property type="match status" value="1"/>
</dbReference>
<proteinExistence type="predicted"/>
<comment type="caution">
    <text evidence="1">The sequence shown here is derived from an EMBL/GenBank/DDBJ whole genome shotgun (WGS) entry which is preliminary data.</text>
</comment>
<protein>
    <submittedName>
        <fullName evidence="1">Glycosyltransferase-like protein</fullName>
    </submittedName>
</protein>
<dbReference type="STRING" id="326475.AWB66_03546"/>
<keyword evidence="2" id="KW-1185">Reference proteome</keyword>
<dbReference type="InterPro" id="IPR029044">
    <property type="entry name" value="Nucleotide-diphossugar_trans"/>
</dbReference>
<gene>
    <name evidence="1" type="ORF">AWB66_03546</name>
</gene>